<evidence type="ECO:0000256" key="2">
    <source>
        <dbReference type="SAM" id="SignalP"/>
    </source>
</evidence>
<feature type="signal peptide" evidence="2">
    <location>
        <begin position="1"/>
        <end position="20"/>
    </location>
</feature>
<feature type="compositionally biased region" description="Basic residues" evidence="1">
    <location>
        <begin position="190"/>
        <end position="200"/>
    </location>
</feature>
<dbReference type="PROSITE" id="PS51257">
    <property type="entry name" value="PROKAR_LIPOPROTEIN"/>
    <property type="match status" value="1"/>
</dbReference>
<organism evidence="3 4">
    <name type="scientific">Pseudo-nitzschia multistriata</name>
    <dbReference type="NCBI Taxonomy" id="183589"/>
    <lineage>
        <taxon>Eukaryota</taxon>
        <taxon>Sar</taxon>
        <taxon>Stramenopiles</taxon>
        <taxon>Ochrophyta</taxon>
        <taxon>Bacillariophyta</taxon>
        <taxon>Bacillariophyceae</taxon>
        <taxon>Bacillariophycidae</taxon>
        <taxon>Bacillariales</taxon>
        <taxon>Bacillariaceae</taxon>
        <taxon>Pseudo-nitzschia</taxon>
    </lineage>
</organism>
<evidence type="ECO:0000256" key="1">
    <source>
        <dbReference type="SAM" id="MobiDB-lite"/>
    </source>
</evidence>
<reference evidence="3 4" key="1">
    <citation type="submission" date="2019-01" db="EMBL/GenBank/DDBJ databases">
        <authorList>
            <person name="Ferrante I. M."/>
        </authorList>
    </citation>
    <scope>NUCLEOTIDE SEQUENCE [LARGE SCALE GENOMIC DNA]</scope>
    <source>
        <strain evidence="3 4">B856</strain>
    </source>
</reference>
<sequence>MLRKCLAGPCLLLIAVAACAISTGSSSFPATEALSSSGKPKRPIVSLTGSGDVSKFLYGKLQRATSLYGSGLVGPATAVVHGDKDTRELLPKPVVASSSRDQRKDLDDMLWKQFGMATCEGIVEREDLLTKMSYLKPRLADLQDTVLFLDATTSGMGKNSAGSGETGLGGLLSGFLGGGSKPKPNSTPKNKPRSNKKKKSMQSDCWVDVDLVRSAMSRGSRVFVVCESSDTTRCAKALNKCISAMDGDNSIVTLVSPEDGTILGGNEGEDTAWKSLRPQDLEGELLQAVSVRRDPVAERRGGGPSGDNGSRARLAAASADYIATDSAKGLPLSRQDLAEVCVQCALRLPTTPPAPTEEPGTDVDADTGSAPTGTPTLRVVRVIPRGTERAARDGIDWTERPNKNYFAMMGGKKAKAREGTVASADWARTLEPLVDGGSIRVFPKRPSEM</sequence>
<keyword evidence="2" id="KW-0732">Signal</keyword>
<feature type="region of interest" description="Disordered" evidence="1">
    <location>
        <begin position="293"/>
        <end position="312"/>
    </location>
</feature>
<dbReference type="Proteomes" id="UP000291116">
    <property type="component" value="Unassembled WGS sequence"/>
</dbReference>
<feature type="region of interest" description="Disordered" evidence="1">
    <location>
        <begin position="173"/>
        <end position="202"/>
    </location>
</feature>
<dbReference type="AlphaFoldDB" id="A0A448YWH6"/>
<protein>
    <submittedName>
        <fullName evidence="3">Uncharacterized protein</fullName>
    </submittedName>
</protein>
<evidence type="ECO:0000313" key="3">
    <source>
        <dbReference type="EMBL" id="VEU34145.1"/>
    </source>
</evidence>
<gene>
    <name evidence="3" type="ORF">PSNMU_V1.4_AUG-EV-PASAV3_0008400</name>
</gene>
<proteinExistence type="predicted"/>
<name>A0A448YWH6_9STRA</name>
<feature type="region of interest" description="Disordered" evidence="1">
    <location>
        <begin position="349"/>
        <end position="375"/>
    </location>
</feature>
<accession>A0A448YWH6</accession>
<keyword evidence="4" id="KW-1185">Reference proteome</keyword>
<dbReference type="EMBL" id="CAACVS010000019">
    <property type="protein sequence ID" value="VEU34145.1"/>
    <property type="molecule type" value="Genomic_DNA"/>
</dbReference>
<evidence type="ECO:0000313" key="4">
    <source>
        <dbReference type="Proteomes" id="UP000291116"/>
    </source>
</evidence>
<feature type="chain" id="PRO_5019021928" evidence="2">
    <location>
        <begin position="21"/>
        <end position="449"/>
    </location>
</feature>
<dbReference type="OrthoDB" id="53125at2759"/>